<sequence length="71" mass="7816">MKFLDYWHKISLKLSSLCAAPVASPKGRRCANKSGNRKGALASLRLCGSLRQAATRLRLISLLNIHLKAIK</sequence>
<protein>
    <submittedName>
        <fullName evidence="1">Uncharacterized protein</fullName>
    </submittedName>
</protein>
<dbReference type="EMBL" id="JAIVFQ010000037">
    <property type="protein sequence ID" value="MCC5601787.1"/>
    <property type="molecule type" value="Genomic_DNA"/>
</dbReference>
<comment type="caution">
    <text evidence="1">The sequence shown here is derived from an EMBL/GenBank/DDBJ whole genome shotgun (WGS) entry which is preliminary data.</text>
</comment>
<dbReference type="Proteomes" id="UP001199525">
    <property type="component" value="Unassembled WGS sequence"/>
</dbReference>
<proteinExistence type="predicted"/>
<gene>
    <name evidence="1" type="ORF">LC586_21920</name>
</gene>
<organism evidence="1 2">
    <name type="scientific">Nostoc favosum CHAB5714</name>
    <dbReference type="NCBI Taxonomy" id="2780399"/>
    <lineage>
        <taxon>Bacteria</taxon>
        <taxon>Bacillati</taxon>
        <taxon>Cyanobacteriota</taxon>
        <taxon>Cyanophyceae</taxon>
        <taxon>Nostocales</taxon>
        <taxon>Nostocaceae</taxon>
        <taxon>Nostoc</taxon>
        <taxon>Nostoc favosum</taxon>
    </lineage>
</organism>
<evidence type="ECO:0000313" key="1">
    <source>
        <dbReference type="EMBL" id="MCC5601787.1"/>
    </source>
</evidence>
<evidence type="ECO:0000313" key="2">
    <source>
        <dbReference type="Proteomes" id="UP001199525"/>
    </source>
</evidence>
<accession>A0ABS8ICC3</accession>
<dbReference type="RefSeq" id="WP_229486784.1">
    <property type="nucleotide sequence ID" value="NZ_JAIVFQ010000037.1"/>
</dbReference>
<reference evidence="1 2" key="1">
    <citation type="journal article" date="2021" name="Microorganisms">
        <title>Genome Evolution of Filamentous Cyanobacterium Nostoc Species: From Facultative Symbiosis to Free Living.</title>
        <authorList>
            <person name="Huo D."/>
            <person name="Li H."/>
            <person name="Cai F."/>
            <person name="Guo X."/>
            <person name="Qiao Z."/>
            <person name="Wang W."/>
            <person name="Yu G."/>
            <person name="Li R."/>
        </authorList>
    </citation>
    <scope>NUCLEOTIDE SEQUENCE [LARGE SCALE GENOMIC DNA]</scope>
    <source>
        <strain evidence="1 2">CHAB 5714</strain>
    </source>
</reference>
<keyword evidence="2" id="KW-1185">Reference proteome</keyword>
<name>A0ABS8ICC3_9NOSO</name>